<keyword evidence="8" id="KW-0067">ATP-binding</keyword>
<evidence type="ECO:0000313" key="11">
    <source>
        <dbReference type="EMBL" id="RPF49801.1"/>
    </source>
</evidence>
<keyword evidence="9" id="KW-0460">Magnesium</keyword>
<keyword evidence="12" id="KW-1185">Reference proteome</keyword>
<dbReference type="GO" id="GO:0005524">
    <property type="term" value="F:ATP binding"/>
    <property type="evidence" value="ECO:0007669"/>
    <property type="project" value="UniProtKB-KW"/>
</dbReference>
<accession>A0A3N5C0W9</accession>
<dbReference type="Pfam" id="PF02367">
    <property type="entry name" value="TsaE"/>
    <property type="match status" value="1"/>
</dbReference>
<evidence type="ECO:0000256" key="10">
    <source>
        <dbReference type="ARBA" id="ARBA00032441"/>
    </source>
</evidence>
<evidence type="ECO:0000256" key="3">
    <source>
        <dbReference type="ARBA" id="ARBA00019010"/>
    </source>
</evidence>
<keyword evidence="5" id="KW-0819">tRNA processing</keyword>
<evidence type="ECO:0000256" key="9">
    <source>
        <dbReference type="ARBA" id="ARBA00022842"/>
    </source>
</evidence>
<comment type="similarity">
    <text evidence="2">Belongs to the TsaE family.</text>
</comment>
<keyword evidence="7" id="KW-0547">Nucleotide-binding</keyword>
<reference evidence="11 12" key="1">
    <citation type="submission" date="2018-11" db="EMBL/GenBank/DDBJ databases">
        <title>Genomic Encyclopedia of Type Strains, Phase IV (KMG-IV): sequencing the most valuable type-strain genomes for metagenomic binning, comparative biology and taxonomic classification.</title>
        <authorList>
            <person name="Goeker M."/>
        </authorList>
    </citation>
    <scope>NUCLEOTIDE SEQUENCE [LARGE SCALE GENOMIC DNA]</scope>
    <source>
        <strain evidence="11 12">DSM 102936</strain>
    </source>
</reference>
<dbReference type="GO" id="GO:0005737">
    <property type="term" value="C:cytoplasm"/>
    <property type="evidence" value="ECO:0007669"/>
    <property type="project" value="UniProtKB-SubCell"/>
</dbReference>
<proteinExistence type="inferred from homology"/>
<evidence type="ECO:0000256" key="2">
    <source>
        <dbReference type="ARBA" id="ARBA00007599"/>
    </source>
</evidence>
<dbReference type="SUPFAM" id="SSF52540">
    <property type="entry name" value="P-loop containing nucleoside triphosphate hydrolases"/>
    <property type="match status" value="1"/>
</dbReference>
<evidence type="ECO:0000256" key="7">
    <source>
        <dbReference type="ARBA" id="ARBA00022741"/>
    </source>
</evidence>
<keyword evidence="4" id="KW-0963">Cytoplasm</keyword>
<evidence type="ECO:0000256" key="4">
    <source>
        <dbReference type="ARBA" id="ARBA00022490"/>
    </source>
</evidence>
<dbReference type="OrthoDB" id="9815896at2"/>
<dbReference type="InterPro" id="IPR027417">
    <property type="entry name" value="P-loop_NTPase"/>
</dbReference>
<evidence type="ECO:0000313" key="12">
    <source>
        <dbReference type="Proteomes" id="UP000282654"/>
    </source>
</evidence>
<dbReference type="GO" id="GO:0046872">
    <property type="term" value="F:metal ion binding"/>
    <property type="evidence" value="ECO:0007669"/>
    <property type="project" value="UniProtKB-KW"/>
</dbReference>
<protein>
    <recommendedName>
        <fullName evidence="3">tRNA threonylcarbamoyladenosine biosynthesis protein TsaE</fullName>
    </recommendedName>
    <alternativeName>
        <fullName evidence="10">t(6)A37 threonylcarbamoyladenosine biosynthesis protein TsaE</fullName>
    </alternativeName>
</protein>
<dbReference type="Gene3D" id="3.40.50.300">
    <property type="entry name" value="P-loop containing nucleotide triphosphate hydrolases"/>
    <property type="match status" value="1"/>
</dbReference>
<dbReference type="PANTHER" id="PTHR33540">
    <property type="entry name" value="TRNA THREONYLCARBAMOYLADENOSINE BIOSYNTHESIS PROTEIN TSAE"/>
    <property type="match status" value="1"/>
</dbReference>
<dbReference type="Proteomes" id="UP000282654">
    <property type="component" value="Unassembled WGS sequence"/>
</dbReference>
<evidence type="ECO:0000256" key="1">
    <source>
        <dbReference type="ARBA" id="ARBA00004496"/>
    </source>
</evidence>
<organism evidence="11 12">
    <name type="scientific">Thermodesulfitimonas autotrophica</name>
    <dbReference type="NCBI Taxonomy" id="1894989"/>
    <lineage>
        <taxon>Bacteria</taxon>
        <taxon>Bacillati</taxon>
        <taxon>Bacillota</taxon>
        <taxon>Clostridia</taxon>
        <taxon>Thermoanaerobacterales</taxon>
        <taxon>Thermoanaerobacteraceae</taxon>
        <taxon>Thermodesulfitimonas</taxon>
    </lineage>
</organism>
<evidence type="ECO:0000256" key="8">
    <source>
        <dbReference type="ARBA" id="ARBA00022840"/>
    </source>
</evidence>
<dbReference type="EMBL" id="RKRE01000001">
    <property type="protein sequence ID" value="RPF49801.1"/>
    <property type="molecule type" value="Genomic_DNA"/>
</dbReference>
<name>A0A3N5C0W9_9THEO</name>
<dbReference type="InterPro" id="IPR003442">
    <property type="entry name" value="T6A_TsaE"/>
</dbReference>
<dbReference type="RefSeq" id="WP_123927837.1">
    <property type="nucleotide sequence ID" value="NZ_RKRE01000001.1"/>
</dbReference>
<dbReference type="AlphaFoldDB" id="A0A3N5C0W9"/>
<evidence type="ECO:0000256" key="5">
    <source>
        <dbReference type="ARBA" id="ARBA00022694"/>
    </source>
</evidence>
<gene>
    <name evidence="11" type="ORF">EDD75_0624</name>
</gene>
<dbReference type="GO" id="GO:0002949">
    <property type="term" value="P:tRNA threonylcarbamoyladenosine modification"/>
    <property type="evidence" value="ECO:0007669"/>
    <property type="project" value="InterPro"/>
</dbReference>
<sequence>MAELEVRTESAVTTKALGEKLGRLLRPGDLVALTGALGAGKTCFTQGLAQGLGIKAAVTSPTFVLIKEYAGPIPLYHFDAYRLSGPEEFLMLGSAEYFAGAGVCVVEWADRVAEALPEDRIEVEIRYLPGTAEGRLIRLTGRGRRSRSVVEELKRGLRAGN</sequence>
<comment type="subcellular location">
    <subcellularLocation>
        <location evidence="1">Cytoplasm</location>
    </subcellularLocation>
</comment>
<evidence type="ECO:0000256" key="6">
    <source>
        <dbReference type="ARBA" id="ARBA00022723"/>
    </source>
</evidence>
<dbReference type="PANTHER" id="PTHR33540:SF2">
    <property type="entry name" value="TRNA THREONYLCARBAMOYLADENOSINE BIOSYNTHESIS PROTEIN TSAE"/>
    <property type="match status" value="1"/>
</dbReference>
<dbReference type="NCBIfam" id="TIGR00150">
    <property type="entry name" value="T6A_YjeE"/>
    <property type="match status" value="1"/>
</dbReference>
<comment type="caution">
    <text evidence="11">The sequence shown here is derived from an EMBL/GenBank/DDBJ whole genome shotgun (WGS) entry which is preliminary data.</text>
</comment>
<keyword evidence="6" id="KW-0479">Metal-binding</keyword>